<dbReference type="InterPro" id="IPR038637">
    <property type="entry name" value="NPCBM_sf"/>
</dbReference>
<dbReference type="PRINTS" id="PR01217">
    <property type="entry name" value="PRICHEXTENSN"/>
</dbReference>
<evidence type="ECO:0000259" key="2">
    <source>
        <dbReference type="SMART" id="SM00776"/>
    </source>
</evidence>
<proteinExistence type="predicted"/>
<protein>
    <recommendedName>
        <fullName evidence="2">Glycosyl hydrolase family 98 putative carbohydrate-binding module domain-containing protein</fullName>
    </recommendedName>
</protein>
<name>A0A7W8JWT4_9DEIO</name>
<gene>
    <name evidence="3" type="ORF">HNQ08_003768</name>
</gene>
<dbReference type="AlphaFoldDB" id="A0A7W8JWT4"/>
<evidence type="ECO:0000256" key="1">
    <source>
        <dbReference type="SAM" id="MobiDB-lite"/>
    </source>
</evidence>
<dbReference type="SUPFAM" id="SSF49785">
    <property type="entry name" value="Galactose-binding domain-like"/>
    <property type="match status" value="1"/>
</dbReference>
<dbReference type="InterPro" id="IPR013222">
    <property type="entry name" value="Glyco_hyd_98_carb-bd"/>
</dbReference>
<feature type="domain" description="Glycosyl hydrolase family 98 putative carbohydrate-binding module" evidence="2">
    <location>
        <begin position="85"/>
        <end position="230"/>
    </location>
</feature>
<comment type="caution">
    <text evidence="3">The sequence shown here is derived from an EMBL/GenBank/DDBJ whole genome shotgun (WGS) entry which is preliminary data.</text>
</comment>
<keyword evidence="4" id="KW-1185">Reference proteome</keyword>
<dbReference type="Proteomes" id="UP000552709">
    <property type="component" value="Unassembled WGS sequence"/>
</dbReference>
<feature type="compositionally biased region" description="Polar residues" evidence="1">
    <location>
        <begin position="87"/>
        <end position="101"/>
    </location>
</feature>
<feature type="region of interest" description="Disordered" evidence="1">
    <location>
        <begin position="87"/>
        <end position="107"/>
    </location>
</feature>
<feature type="non-terminal residue" evidence="3">
    <location>
        <position position="446"/>
    </location>
</feature>
<organism evidence="3 4">
    <name type="scientific">Deinococcus humi</name>
    <dbReference type="NCBI Taxonomy" id="662880"/>
    <lineage>
        <taxon>Bacteria</taxon>
        <taxon>Thermotogati</taxon>
        <taxon>Deinococcota</taxon>
        <taxon>Deinococci</taxon>
        <taxon>Deinococcales</taxon>
        <taxon>Deinococcaceae</taxon>
        <taxon>Deinococcus</taxon>
    </lineage>
</organism>
<sequence length="446" mass="45894">MSFTPSTAPQPSITKAPRPLRWLVWCAPLILAACSGPSTPEEQVIAKTTPPVIEKTVEQDDPYDGTEHLWTDDGTDTRLTQESLTAGNNMLSNSPWTSATNGWGPIERNTSVGETSAKDGRPMSINGQKYTSGFGVHANSTMTFAIGGKCSRFISDVGIDDEVANKGSVVFQVYADGTKLFDSGKMTGADATKTIDISVAGRKELKLVVTDAGDKNNQDHADWGGTTLVDCNVAANPATPAPTPAPVPTPVVPAPVPEPVPTPAPVPTPVVPAPVPEPVPTPAPVPTPVVPAPVPEPVPTPTPVPTPVVPAPVPEPVPTPTPVPTPVVPAPVPEPVPTPTPVPTPVVPAPVPVVPTPVPAPVPAPVPTPVIPAPTPTPVPAPTPAIVSGPLVITKGGTYTGEYLSNDPTVAAVKIKTAEPVILENCTLRGRGHLIDASWTSANLIV</sequence>
<dbReference type="RefSeq" id="WP_244977226.1">
    <property type="nucleotide sequence ID" value="NZ_JACHFL010000012.1"/>
</dbReference>
<reference evidence="3 4" key="1">
    <citation type="submission" date="2020-08" db="EMBL/GenBank/DDBJ databases">
        <title>Genomic Encyclopedia of Type Strains, Phase IV (KMG-IV): sequencing the most valuable type-strain genomes for metagenomic binning, comparative biology and taxonomic classification.</title>
        <authorList>
            <person name="Goeker M."/>
        </authorList>
    </citation>
    <scope>NUCLEOTIDE SEQUENCE [LARGE SCALE GENOMIC DNA]</scope>
    <source>
        <strain evidence="3 4">DSM 27939</strain>
    </source>
</reference>
<evidence type="ECO:0000313" key="4">
    <source>
        <dbReference type="Proteomes" id="UP000552709"/>
    </source>
</evidence>
<dbReference type="EMBL" id="JACHFL010000012">
    <property type="protein sequence ID" value="MBB5364655.1"/>
    <property type="molecule type" value="Genomic_DNA"/>
</dbReference>
<dbReference type="SMART" id="SM00776">
    <property type="entry name" value="NPCBM"/>
    <property type="match status" value="1"/>
</dbReference>
<dbReference type="Pfam" id="PF08305">
    <property type="entry name" value="NPCBM"/>
    <property type="match status" value="1"/>
</dbReference>
<evidence type="ECO:0000313" key="3">
    <source>
        <dbReference type="EMBL" id="MBB5364655.1"/>
    </source>
</evidence>
<accession>A0A7W8JWT4</accession>
<dbReference type="Gene3D" id="2.60.120.1060">
    <property type="entry name" value="NPCBM/NEW2 domain"/>
    <property type="match status" value="1"/>
</dbReference>
<dbReference type="InterPro" id="IPR008979">
    <property type="entry name" value="Galactose-bd-like_sf"/>
</dbReference>